<dbReference type="RefSeq" id="WP_344643794.1">
    <property type="nucleotide sequence ID" value="NZ_BAAASS010000005.1"/>
</dbReference>
<keyword evidence="2" id="KW-1185">Reference proteome</keyword>
<comment type="caution">
    <text evidence="1">The sequence shown here is derived from an EMBL/GenBank/DDBJ whole genome shotgun (WGS) entry which is preliminary data.</text>
</comment>
<gene>
    <name evidence="1" type="ORF">ACFPN6_14560</name>
</gene>
<organism evidence="1 2">
    <name type="scientific">Streptomyces fimbriatus</name>
    <dbReference type="NCBI Taxonomy" id="68197"/>
    <lineage>
        <taxon>Bacteria</taxon>
        <taxon>Bacillati</taxon>
        <taxon>Actinomycetota</taxon>
        <taxon>Actinomycetes</taxon>
        <taxon>Kitasatosporales</taxon>
        <taxon>Streptomycetaceae</taxon>
        <taxon>Streptomyces</taxon>
    </lineage>
</organism>
<protein>
    <submittedName>
        <fullName evidence="1">Uncharacterized protein</fullName>
    </submittedName>
</protein>
<evidence type="ECO:0000313" key="2">
    <source>
        <dbReference type="Proteomes" id="UP001596156"/>
    </source>
</evidence>
<dbReference type="Proteomes" id="UP001596156">
    <property type="component" value="Unassembled WGS sequence"/>
</dbReference>
<reference evidence="2" key="1">
    <citation type="journal article" date="2019" name="Int. J. Syst. Evol. Microbiol.">
        <title>The Global Catalogue of Microorganisms (GCM) 10K type strain sequencing project: providing services to taxonomists for standard genome sequencing and annotation.</title>
        <authorList>
            <consortium name="The Broad Institute Genomics Platform"/>
            <consortium name="The Broad Institute Genome Sequencing Center for Infectious Disease"/>
            <person name="Wu L."/>
            <person name="Ma J."/>
        </authorList>
    </citation>
    <scope>NUCLEOTIDE SEQUENCE [LARGE SCALE GENOMIC DNA]</scope>
    <source>
        <strain evidence="2">CCM 8479</strain>
    </source>
</reference>
<accession>A0ABW0D702</accession>
<name>A0ABW0D702_STRFI</name>
<proteinExistence type="predicted"/>
<dbReference type="EMBL" id="JBHSKL010000015">
    <property type="protein sequence ID" value="MFC5225798.1"/>
    <property type="molecule type" value="Genomic_DNA"/>
</dbReference>
<evidence type="ECO:0000313" key="1">
    <source>
        <dbReference type="EMBL" id="MFC5225798.1"/>
    </source>
</evidence>
<sequence length="68" mass="6740">MTSPSASGTCVGLADQGWAGRVRSAVNTHASGAVLSRAKTASGPYRVEAGTAVTALNAFVPPSVRVPA</sequence>